<dbReference type="PANTHER" id="PTHR22168">
    <property type="entry name" value="TMEM26 PROTEIN"/>
    <property type="match status" value="1"/>
</dbReference>
<dbReference type="InterPro" id="IPR019169">
    <property type="entry name" value="Transmembrane_26"/>
</dbReference>
<dbReference type="WBParaSite" id="maker-uti_cns_0011480-snap-gene-0.2-mRNA-1">
    <property type="protein sequence ID" value="maker-uti_cns_0011480-snap-gene-0.2-mRNA-1"/>
    <property type="gene ID" value="maker-uti_cns_0011480-snap-gene-0.2"/>
</dbReference>
<dbReference type="Proteomes" id="UP000095280">
    <property type="component" value="Unplaced"/>
</dbReference>
<evidence type="ECO:0000313" key="2">
    <source>
        <dbReference type="Proteomes" id="UP000095280"/>
    </source>
</evidence>
<proteinExistence type="predicted"/>
<evidence type="ECO:0000313" key="3">
    <source>
        <dbReference type="WBParaSite" id="maker-uti_cns_0011480-snap-gene-0.2-mRNA-1"/>
    </source>
</evidence>
<evidence type="ECO:0000256" key="1">
    <source>
        <dbReference type="SAM" id="Phobius"/>
    </source>
</evidence>
<organism evidence="2 3">
    <name type="scientific">Macrostomum lignano</name>
    <dbReference type="NCBI Taxonomy" id="282301"/>
    <lineage>
        <taxon>Eukaryota</taxon>
        <taxon>Metazoa</taxon>
        <taxon>Spiralia</taxon>
        <taxon>Lophotrochozoa</taxon>
        <taxon>Platyhelminthes</taxon>
        <taxon>Rhabditophora</taxon>
        <taxon>Macrostomorpha</taxon>
        <taxon>Macrostomida</taxon>
        <taxon>Macrostomidae</taxon>
        <taxon>Macrostomum</taxon>
    </lineage>
</organism>
<accession>A0A1I8IBV2</accession>
<keyword evidence="1" id="KW-1133">Transmembrane helix</keyword>
<keyword evidence="1" id="KW-0472">Membrane</keyword>
<keyword evidence="1" id="KW-0812">Transmembrane</keyword>
<name>A0A1I8IBV2_9PLAT</name>
<sequence length="315" mass="35415">MMLHGVLCVFQTNPFQKSSLNFVFALPLAVLPVEGVMTWKVLRGKEWKWVCPCVILYLVAVIPPVWIAEFDLVIIYRVLNGSEATDASEDAAFLIGHGRRNLSAHPEKSLLGIDTGLSFKEETRILMEEILLLVLIIGRWILPRQQISKEQKSALLIGYIGMSADILELYEYFKDDRLKTNQTIITILLSVWTSAMLQFVFVFTARRVVGGNPSSFGSLLVNTDMWAIVCNLLLQDAPFLAVRFYLLVKYAIVSETSVFFLVKNSLLTVLILHRIHSLIVEWRIERQACGGGAAGVLLDSGEESKPRNPSPRMDC</sequence>
<feature type="transmembrane region" description="Helical" evidence="1">
    <location>
        <begin position="20"/>
        <end position="42"/>
    </location>
</feature>
<reference evidence="3" key="1">
    <citation type="submission" date="2016-11" db="UniProtKB">
        <authorList>
            <consortium name="WormBaseParasite"/>
        </authorList>
    </citation>
    <scope>IDENTIFICATION</scope>
</reference>
<feature type="transmembrane region" description="Helical" evidence="1">
    <location>
        <begin position="184"/>
        <end position="204"/>
    </location>
</feature>
<keyword evidence="2" id="KW-1185">Reference proteome</keyword>
<dbReference type="Pfam" id="PF09772">
    <property type="entry name" value="Tmem26"/>
    <property type="match status" value="1"/>
</dbReference>
<protein>
    <submittedName>
        <fullName evidence="3">Transmembrane protein 26</fullName>
    </submittedName>
</protein>
<feature type="transmembrane region" description="Helical" evidence="1">
    <location>
        <begin position="125"/>
        <end position="142"/>
    </location>
</feature>
<dbReference type="AlphaFoldDB" id="A0A1I8IBV2"/>
<feature type="transmembrane region" description="Helical" evidence="1">
    <location>
        <begin position="49"/>
        <end position="67"/>
    </location>
</feature>